<dbReference type="CDD" id="cd00170">
    <property type="entry name" value="SEC14"/>
    <property type="match status" value="1"/>
</dbReference>
<dbReference type="Proteomes" id="UP000008983">
    <property type="component" value="Unassembled WGS sequence"/>
</dbReference>
<evidence type="ECO:0000313" key="3">
    <source>
        <dbReference type="Proteomes" id="UP000008983"/>
    </source>
</evidence>
<organism evidence="2 3">
    <name type="scientific">Ichthyophthirius multifiliis</name>
    <name type="common">White spot disease agent</name>
    <name type="synonym">Ich</name>
    <dbReference type="NCBI Taxonomy" id="5932"/>
    <lineage>
        <taxon>Eukaryota</taxon>
        <taxon>Sar</taxon>
        <taxon>Alveolata</taxon>
        <taxon>Ciliophora</taxon>
        <taxon>Intramacronucleata</taxon>
        <taxon>Oligohymenophorea</taxon>
        <taxon>Hymenostomatida</taxon>
        <taxon>Ophryoglenina</taxon>
        <taxon>Ichthyophthirius</taxon>
    </lineage>
</organism>
<dbReference type="Pfam" id="PF00650">
    <property type="entry name" value="CRAL_TRIO"/>
    <property type="match status" value="1"/>
</dbReference>
<dbReference type="Gene3D" id="3.40.525.10">
    <property type="entry name" value="CRAL-TRIO lipid binding domain"/>
    <property type="match status" value="1"/>
</dbReference>
<dbReference type="OrthoDB" id="1434354at2759"/>
<feature type="domain" description="CRAL-TRIO" evidence="1">
    <location>
        <begin position="206"/>
        <end position="381"/>
    </location>
</feature>
<dbReference type="RefSeq" id="XP_004037327.1">
    <property type="nucleotide sequence ID" value="XM_004037279.1"/>
</dbReference>
<dbReference type="InParanoid" id="G0QN69"/>
<evidence type="ECO:0000259" key="1">
    <source>
        <dbReference type="PROSITE" id="PS50191"/>
    </source>
</evidence>
<dbReference type="EMBL" id="GL983467">
    <property type="protein sequence ID" value="EGR33341.1"/>
    <property type="molecule type" value="Genomic_DNA"/>
</dbReference>
<dbReference type="STRING" id="857967.G0QN69"/>
<proteinExistence type="predicted"/>
<dbReference type="PANTHER" id="PTHR45657:SF1">
    <property type="entry name" value="CRAL-TRIO DOMAIN-CONTAINING PROTEIN YKL091C-RELATED"/>
    <property type="match status" value="1"/>
</dbReference>
<protein>
    <submittedName>
        <fullName evidence="2">Sec14 cytosolic, putative</fullName>
    </submittedName>
</protein>
<dbReference type="SUPFAM" id="SSF52087">
    <property type="entry name" value="CRAL/TRIO domain"/>
    <property type="match status" value="1"/>
</dbReference>
<evidence type="ECO:0000313" key="2">
    <source>
        <dbReference type="EMBL" id="EGR33341.1"/>
    </source>
</evidence>
<dbReference type="PANTHER" id="PTHR45657">
    <property type="entry name" value="CRAL-TRIO DOMAIN-CONTAINING PROTEIN YKL091C-RELATED"/>
    <property type="match status" value="1"/>
</dbReference>
<dbReference type="AlphaFoldDB" id="G0QN69"/>
<dbReference type="InterPro" id="IPR051026">
    <property type="entry name" value="PI/PC_transfer"/>
</dbReference>
<dbReference type="eggNOG" id="KOG1471">
    <property type="taxonomic scope" value="Eukaryota"/>
</dbReference>
<dbReference type="SMART" id="SM00516">
    <property type="entry name" value="SEC14"/>
    <property type="match status" value="1"/>
</dbReference>
<dbReference type="InterPro" id="IPR036865">
    <property type="entry name" value="CRAL-TRIO_dom_sf"/>
</dbReference>
<name>G0QN69_ICHMU</name>
<dbReference type="SUPFAM" id="SSF46938">
    <property type="entry name" value="CRAL/TRIO N-terminal domain"/>
    <property type="match status" value="1"/>
</dbReference>
<dbReference type="InterPro" id="IPR001251">
    <property type="entry name" value="CRAL-TRIO_dom"/>
</dbReference>
<reference evidence="2 3" key="1">
    <citation type="submission" date="2011-07" db="EMBL/GenBank/DDBJ databases">
        <authorList>
            <person name="Coyne R."/>
            <person name="Brami D."/>
            <person name="Johnson J."/>
            <person name="Hostetler J."/>
            <person name="Hannick L."/>
            <person name="Clark T."/>
            <person name="Cassidy-Hanley D."/>
            <person name="Inman J."/>
        </authorList>
    </citation>
    <scope>NUCLEOTIDE SEQUENCE [LARGE SCALE GENOMIC DNA]</scope>
    <source>
        <strain evidence="2 3">G5</strain>
    </source>
</reference>
<dbReference type="GeneID" id="14909511"/>
<gene>
    <name evidence="2" type="ORF">IMG5_055860</name>
</gene>
<dbReference type="InterPro" id="IPR036273">
    <property type="entry name" value="CRAL/TRIO_N_dom_sf"/>
</dbReference>
<keyword evidence="3" id="KW-1185">Reference proteome</keyword>
<sequence>MGCCLARYELEKGKKLKQQYELTTKDKLKTLTKFAREDLNQKENDEFYSPLTTLNQIEESQIIQKSDIQRKQDILKSKKNKVAIHILNQNTLIISKNNRLNIPQFLKEAEEALFEYKKQKETEDQNLYQWDYVDIENQIPQKYQEKFMELRNTFRQKSLNISELYIFRFYKSTDFNYSQTYKLLNKNIQWRIQNNIDFIFEECFSEVNQIKKMSPHGLHFVDFEGKPLFFWKAKHFQFEKLINIFKNKKRLIQYIASYLERILLNVFQLCSIYQKRQIHKLTFVIDFKNCKGKMNDFEQLFAIFIEIGYFHYPEILENIFLLNQDYIKDLNLRKINKLIPKKIQSAQKIQILGDNFINKLTQQIPIESIPKFLGGKCQCNEKYCMNNDLGPY</sequence>
<dbReference type="OMA" id="QVMFNDF"/>
<accession>G0QN69</accession>
<dbReference type="PROSITE" id="PS50191">
    <property type="entry name" value="CRAL_TRIO"/>
    <property type="match status" value="1"/>
</dbReference>